<evidence type="ECO:0000313" key="12">
    <source>
        <dbReference type="EMBL" id="KAL3873915.1"/>
    </source>
</evidence>
<dbReference type="SUPFAM" id="SSF52540">
    <property type="entry name" value="P-loop containing nucleoside triphosphate hydrolases"/>
    <property type="match status" value="1"/>
</dbReference>
<keyword evidence="7" id="KW-0496">Mitochondrion</keyword>
<evidence type="ECO:0000256" key="8">
    <source>
        <dbReference type="ARBA" id="ARBA00023134"/>
    </source>
</evidence>
<dbReference type="Pfam" id="PF11987">
    <property type="entry name" value="IF-2"/>
    <property type="match status" value="1"/>
</dbReference>
<dbReference type="CDD" id="cd03702">
    <property type="entry name" value="IF2_mtIF2_II"/>
    <property type="match status" value="1"/>
</dbReference>
<evidence type="ECO:0000313" key="13">
    <source>
        <dbReference type="Proteomes" id="UP001634394"/>
    </source>
</evidence>
<dbReference type="GO" id="GO:0003743">
    <property type="term" value="F:translation initiation factor activity"/>
    <property type="evidence" value="ECO:0007669"/>
    <property type="project" value="UniProtKB-KW"/>
</dbReference>
<dbReference type="InterPro" id="IPR009000">
    <property type="entry name" value="Transl_B-barrel_sf"/>
</dbReference>
<dbReference type="Gene3D" id="3.40.50.300">
    <property type="entry name" value="P-loop containing nucleotide triphosphate hydrolases"/>
    <property type="match status" value="1"/>
</dbReference>
<keyword evidence="5" id="KW-0648">Protein biosynthesis</keyword>
<gene>
    <name evidence="12" type="ORF">ACJMK2_036992</name>
</gene>
<dbReference type="PROSITE" id="PS01176">
    <property type="entry name" value="IF2"/>
    <property type="match status" value="1"/>
</dbReference>
<dbReference type="EMBL" id="JBJQND010000006">
    <property type="protein sequence ID" value="KAL3873915.1"/>
    <property type="molecule type" value="Genomic_DNA"/>
</dbReference>
<dbReference type="Proteomes" id="UP001634394">
    <property type="component" value="Unassembled WGS sequence"/>
</dbReference>
<protein>
    <recommendedName>
        <fullName evidence="10">Translation initiation factor IF-2, mitochondrial</fullName>
    </recommendedName>
</protein>
<evidence type="ECO:0000256" key="9">
    <source>
        <dbReference type="ARBA" id="ARBA00025162"/>
    </source>
</evidence>
<dbReference type="Gene3D" id="3.40.50.10050">
    <property type="entry name" value="Translation initiation factor IF- 2, domain 3"/>
    <property type="match status" value="1"/>
</dbReference>
<accession>A0ABD3WKA5</accession>
<dbReference type="InterPro" id="IPR053905">
    <property type="entry name" value="EF-G-like_DII"/>
</dbReference>
<dbReference type="FunFam" id="2.40.30.10:FF:000007">
    <property type="entry name" value="Translation initiation factor IF-2"/>
    <property type="match status" value="1"/>
</dbReference>
<keyword evidence="3" id="KW-0396">Initiation factor</keyword>
<keyword evidence="13" id="KW-1185">Reference proteome</keyword>
<evidence type="ECO:0000256" key="6">
    <source>
        <dbReference type="ARBA" id="ARBA00022946"/>
    </source>
</evidence>
<dbReference type="GO" id="GO:0005525">
    <property type="term" value="F:GTP binding"/>
    <property type="evidence" value="ECO:0007669"/>
    <property type="project" value="UniProtKB-KW"/>
</dbReference>
<keyword evidence="4" id="KW-0547">Nucleotide-binding</keyword>
<dbReference type="AlphaFoldDB" id="A0ABD3WKA5"/>
<dbReference type="HAMAP" id="MF_00100_B">
    <property type="entry name" value="IF_2_B"/>
    <property type="match status" value="1"/>
</dbReference>
<comment type="caution">
    <text evidence="12">The sequence shown here is derived from an EMBL/GenBank/DDBJ whole genome shotgun (WGS) entry which is preliminary data.</text>
</comment>
<reference evidence="12 13" key="1">
    <citation type="submission" date="2024-11" db="EMBL/GenBank/DDBJ databases">
        <title>Chromosome-level genome assembly of the freshwater bivalve Anodonta woodiana.</title>
        <authorList>
            <person name="Chen X."/>
        </authorList>
    </citation>
    <scope>NUCLEOTIDE SEQUENCE [LARGE SCALE GENOMIC DNA]</scope>
    <source>
        <strain evidence="12">MN2024</strain>
        <tissue evidence="12">Gills</tissue>
    </source>
</reference>
<dbReference type="InterPro" id="IPR027417">
    <property type="entry name" value="P-loop_NTPase"/>
</dbReference>
<dbReference type="PANTHER" id="PTHR43381:SF20">
    <property type="entry name" value="TRANSLATION INITIATION FACTOR IF-2, MITOCHONDRIAL"/>
    <property type="match status" value="1"/>
</dbReference>
<name>A0ABD3WKA5_SINWO</name>
<comment type="subcellular location">
    <subcellularLocation>
        <location evidence="1">Mitochondrion</location>
    </subcellularLocation>
</comment>
<dbReference type="NCBIfam" id="TIGR00231">
    <property type="entry name" value="small_GTP"/>
    <property type="match status" value="1"/>
</dbReference>
<evidence type="ECO:0000256" key="1">
    <source>
        <dbReference type="ARBA" id="ARBA00004173"/>
    </source>
</evidence>
<dbReference type="SUPFAM" id="SSF52156">
    <property type="entry name" value="Initiation factor IF2/eIF5b, domain 3"/>
    <property type="match status" value="1"/>
</dbReference>
<dbReference type="InterPro" id="IPR015760">
    <property type="entry name" value="TIF_IF2"/>
</dbReference>
<dbReference type="NCBIfam" id="TIGR00487">
    <property type="entry name" value="IF-2"/>
    <property type="match status" value="1"/>
</dbReference>
<evidence type="ECO:0000256" key="3">
    <source>
        <dbReference type="ARBA" id="ARBA00022540"/>
    </source>
</evidence>
<dbReference type="InterPro" id="IPR044145">
    <property type="entry name" value="IF2_II"/>
</dbReference>
<dbReference type="InterPro" id="IPR023115">
    <property type="entry name" value="TIF_IF2_dom3"/>
</dbReference>
<dbReference type="InterPro" id="IPR005225">
    <property type="entry name" value="Small_GTP-bd"/>
</dbReference>
<feature type="domain" description="Tr-type G" evidence="11">
    <location>
        <begin position="179"/>
        <end position="353"/>
    </location>
</feature>
<dbReference type="InterPro" id="IPR000795">
    <property type="entry name" value="T_Tr_GTP-bd_dom"/>
</dbReference>
<sequence>MAIIRLLDRILHSLVWRGGLHAMNVSNLNLRCTAQIWRYSPCTYCSTCHRSVHTSTLYYAQKTNKEIKKASKTHVKKIQTIKMSDKIIPVYAGMTYMDLATATERSIDDVFEAAMFVDDSLEFEDNHSVIPDVETAMEINRKLGFKSELKRASTSSKPVNMYSSDITKQPPPDPADLVKCPPVVTIMGHVDHGKTTLLDALRKTNSVAHEFGGITQHIGAFSVKLSSGESITFLDTPGHAAFSAMRARGAQVTDIIVLVVAADDGVMQQTVESIQHAQQANVPIIVAINKIDKREADLEATKRMLLAQNIVLEDFGGDVQAIPISALKGTNLDQLQEAIVTQAELIGLKADPKGLVEGRVVEAKTDHGRGKLVTALIKRGTLRKGAFLVAGTAWAKVRSMFSDKGKILQEAGPSTPVEILGWKELPSAGDEILQVESEQVAKSAIAYRLNKDQAVKIDKDALAIEKKREAHETVYQKQLRERQAQGYRISLKRGKIKTKEWVPSTGTVLSFVLKGDVDGSVEAIMDVLDTYEDGRCRLDLIHYGVGSITETDIQLAQLFNGIVYGFNVEMQSKTAELAKEMNVPVHLHKVIYKLFDDMKENLSKKLPSLEVPEIVGQAKVLQAFKVTDGKKVIPVAGCRCTKGLLNKKLVFNIVRDGKVIHSGKLASLKHHKSEVESIKVDVECGISFENFQDDFQVGDEIHCCTIKETKQEVKWDLGFK</sequence>
<dbReference type="Pfam" id="PF00009">
    <property type="entry name" value="GTP_EFTU"/>
    <property type="match status" value="1"/>
</dbReference>
<organism evidence="12 13">
    <name type="scientific">Sinanodonta woodiana</name>
    <name type="common">Chinese pond mussel</name>
    <name type="synonym">Anodonta woodiana</name>
    <dbReference type="NCBI Taxonomy" id="1069815"/>
    <lineage>
        <taxon>Eukaryota</taxon>
        <taxon>Metazoa</taxon>
        <taxon>Spiralia</taxon>
        <taxon>Lophotrochozoa</taxon>
        <taxon>Mollusca</taxon>
        <taxon>Bivalvia</taxon>
        <taxon>Autobranchia</taxon>
        <taxon>Heteroconchia</taxon>
        <taxon>Palaeoheterodonta</taxon>
        <taxon>Unionida</taxon>
        <taxon>Unionoidea</taxon>
        <taxon>Unionidae</taxon>
        <taxon>Unioninae</taxon>
        <taxon>Sinanodonta</taxon>
    </lineage>
</organism>
<dbReference type="FunFam" id="3.40.50.10050:FF:000001">
    <property type="entry name" value="Translation initiation factor IF-2"/>
    <property type="match status" value="1"/>
</dbReference>
<evidence type="ECO:0000256" key="7">
    <source>
        <dbReference type="ARBA" id="ARBA00023128"/>
    </source>
</evidence>
<dbReference type="SUPFAM" id="SSF50447">
    <property type="entry name" value="Translation proteins"/>
    <property type="match status" value="2"/>
</dbReference>
<dbReference type="CDD" id="cd01887">
    <property type="entry name" value="IF2_eIF5B"/>
    <property type="match status" value="1"/>
</dbReference>
<dbReference type="InterPro" id="IPR000178">
    <property type="entry name" value="TF_IF2_bacterial-like"/>
</dbReference>
<keyword evidence="6" id="KW-0809">Transit peptide</keyword>
<evidence type="ECO:0000259" key="11">
    <source>
        <dbReference type="PROSITE" id="PS51722"/>
    </source>
</evidence>
<dbReference type="Pfam" id="PF22042">
    <property type="entry name" value="EF-G_D2"/>
    <property type="match status" value="1"/>
</dbReference>
<evidence type="ECO:0000256" key="4">
    <source>
        <dbReference type="ARBA" id="ARBA00022741"/>
    </source>
</evidence>
<keyword evidence="8" id="KW-0342">GTP-binding</keyword>
<evidence type="ECO:0000256" key="5">
    <source>
        <dbReference type="ARBA" id="ARBA00022917"/>
    </source>
</evidence>
<dbReference type="InterPro" id="IPR036925">
    <property type="entry name" value="TIF_IF2_dom3_sf"/>
</dbReference>
<dbReference type="Gene3D" id="2.40.30.10">
    <property type="entry name" value="Translation factors"/>
    <property type="match status" value="2"/>
</dbReference>
<dbReference type="FunFam" id="3.40.50.300:FF:000019">
    <property type="entry name" value="Translation initiation factor IF-2"/>
    <property type="match status" value="1"/>
</dbReference>
<proteinExistence type="inferred from homology"/>
<evidence type="ECO:0000256" key="10">
    <source>
        <dbReference type="ARBA" id="ARBA00044200"/>
    </source>
</evidence>
<comment type="similarity">
    <text evidence="2">Belongs to the TRAFAC class translation factor GTPase superfamily. Classic translation factor GTPase family. IF-2 subfamily.</text>
</comment>
<dbReference type="PANTHER" id="PTHR43381">
    <property type="entry name" value="TRANSLATION INITIATION FACTOR IF-2-RELATED"/>
    <property type="match status" value="1"/>
</dbReference>
<dbReference type="CDD" id="cd03692">
    <property type="entry name" value="mtIF2_IVc"/>
    <property type="match status" value="1"/>
</dbReference>
<comment type="function">
    <text evidence="9">One of the essential components for the initiation of protein synthesis. Protects formylmethionyl-tRNA from spontaneous hydrolysis and promotes its binding to the 30S ribosomal subunits. Also involved in the hydrolysis of GTP during the formation of the 70S ribosomal complex.</text>
</comment>
<dbReference type="GO" id="GO:0005739">
    <property type="term" value="C:mitochondrion"/>
    <property type="evidence" value="ECO:0007669"/>
    <property type="project" value="UniProtKB-SubCell"/>
</dbReference>
<dbReference type="PROSITE" id="PS51722">
    <property type="entry name" value="G_TR_2"/>
    <property type="match status" value="1"/>
</dbReference>
<evidence type="ECO:0000256" key="2">
    <source>
        <dbReference type="ARBA" id="ARBA00007733"/>
    </source>
</evidence>
<dbReference type="FunFam" id="2.40.30.10:FF:000008">
    <property type="entry name" value="Translation initiation factor IF-2"/>
    <property type="match status" value="1"/>
</dbReference>